<dbReference type="EMBL" id="MHSA01000011">
    <property type="protein sequence ID" value="OHA34596.1"/>
    <property type="molecule type" value="Genomic_DNA"/>
</dbReference>
<proteinExistence type="inferred from homology"/>
<dbReference type="CDD" id="cd04496">
    <property type="entry name" value="SSB_OBF"/>
    <property type="match status" value="1"/>
</dbReference>
<organism evidence="5 6">
    <name type="scientific">Candidatus Taylorbacteria bacterium RIFCSPLOWO2_01_FULL_48_100</name>
    <dbReference type="NCBI Taxonomy" id="1802322"/>
    <lineage>
        <taxon>Bacteria</taxon>
        <taxon>Candidatus Tayloriibacteriota</taxon>
    </lineage>
</organism>
<reference evidence="5 6" key="1">
    <citation type="journal article" date="2016" name="Nat. Commun.">
        <title>Thousands of microbial genomes shed light on interconnected biogeochemical processes in an aquifer system.</title>
        <authorList>
            <person name="Anantharaman K."/>
            <person name="Brown C.T."/>
            <person name="Hug L.A."/>
            <person name="Sharon I."/>
            <person name="Castelle C.J."/>
            <person name="Probst A.J."/>
            <person name="Thomas B.C."/>
            <person name="Singh A."/>
            <person name="Wilkins M.J."/>
            <person name="Karaoz U."/>
            <person name="Brodie E.L."/>
            <person name="Williams K.H."/>
            <person name="Hubbard S.S."/>
            <person name="Banfield J.F."/>
        </authorList>
    </citation>
    <scope>NUCLEOTIDE SEQUENCE [LARGE SCALE GENOMIC DNA]</scope>
</reference>
<evidence type="ECO:0000313" key="6">
    <source>
        <dbReference type="Proteomes" id="UP000177797"/>
    </source>
</evidence>
<dbReference type="InterPro" id="IPR011344">
    <property type="entry name" value="ssDNA-bd"/>
</dbReference>
<dbReference type="GO" id="GO:0009295">
    <property type="term" value="C:nucleoid"/>
    <property type="evidence" value="ECO:0007669"/>
    <property type="project" value="TreeGrafter"/>
</dbReference>
<evidence type="ECO:0000313" key="5">
    <source>
        <dbReference type="EMBL" id="OHA34596.1"/>
    </source>
</evidence>
<keyword evidence="1 2" id="KW-0238">DNA-binding</keyword>
<dbReference type="Gene3D" id="2.40.50.140">
    <property type="entry name" value="Nucleic acid-binding proteins"/>
    <property type="match status" value="1"/>
</dbReference>
<sequence>MYLNKALIYGNLTRDPELKALPNGGKVAEFGVATNRVFKDRDGNNQEEVEFHNVVCFGKQAEVVGQYLKKGRGVFIEGRIRTRNWEAKDGSGKRYRTEIVVDRFQFGPRPPGEGSGGAWQGRKKTTSPESQEPKDSGEAIQYPEEDIKPEDIPF</sequence>
<dbReference type="Proteomes" id="UP000177797">
    <property type="component" value="Unassembled WGS sequence"/>
</dbReference>
<dbReference type="PANTHER" id="PTHR10302">
    <property type="entry name" value="SINGLE-STRANDED DNA-BINDING PROTEIN"/>
    <property type="match status" value="1"/>
</dbReference>
<accession>A0A1G2NEW0</accession>
<comment type="caution">
    <text evidence="2">Lacks conserved residue(s) required for the propagation of feature annotation.</text>
</comment>
<dbReference type="GO" id="GO:0006260">
    <property type="term" value="P:DNA replication"/>
    <property type="evidence" value="ECO:0007669"/>
    <property type="project" value="InterPro"/>
</dbReference>
<dbReference type="GO" id="GO:0003697">
    <property type="term" value="F:single-stranded DNA binding"/>
    <property type="evidence" value="ECO:0007669"/>
    <property type="project" value="UniProtKB-UniRule"/>
</dbReference>
<dbReference type="SUPFAM" id="SSF50249">
    <property type="entry name" value="Nucleic acid-binding proteins"/>
    <property type="match status" value="1"/>
</dbReference>
<gene>
    <name evidence="5" type="ORF">A2938_03545</name>
</gene>
<dbReference type="PANTHER" id="PTHR10302:SF27">
    <property type="entry name" value="SINGLE-STRANDED DNA-BINDING PROTEIN"/>
    <property type="match status" value="1"/>
</dbReference>
<dbReference type="InterPro" id="IPR000424">
    <property type="entry name" value="Primosome_PriB/ssb"/>
</dbReference>
<dbReference type="PIRSF" id="PIRSF002070">
    <property type="entry name" value="SSB"/>
    <property type="match status" value="1"/>
</dbReference>
<evidence type="ECO:0000256" key="4">
    <source>
        <dbReference type="SAM" id="MobiDB-lite"/>
    </source>
</evidence>
<name>A0A1G2NEW0_9BACT</name>
<evidence type="ECO:0000256" key="3">
    <source>
        <dbReference type="PIRNR" id="PIRNR002070"/>
    </source>
</evidence>
<dbReference type="AlphaFoldDB" id="A0A1G2NEW0"/>
<protein>
    <recommendedName>
        <fullName evidence="2 3">Single-stranded DNA-binding protein</fullName>
        <shortName evidence="2">SSB</shortName>
    </recommendedName>
</protein>
<dbReference type="NCBIfam" id="TIGR00621">
    <property type="entry name" value="ssb"/>
    <property type="match status" value="1"/>
</dbReference>
<dbReference type="Pfam" id="PF00436">
    <property type="entry name" value="SSB"/>
    <property type="match status" value="1"/>
</dbReference>
<evidence type="ECO:0000256" key="2">
    <source>
        <dbReference type="HAMAP-Rule" id="MF_00984"/>
    </source>
</evidence>
<dbReference type="HAMAP" id="MF_00984">
    <property type="entry name" value="SSB"/>
    <property type="match status" value="1"/>
</dbReference>
<evidence type="ECO:0000256" key="1">
    <source>
        <dbReference type="ARBA" id="ARBA00023125"/>
    </source>
</evidence>
<comment type="caution">
    <text evidence="5">The sequence shown here is derived from an EMBL/GenBank/DDBJ whole genome shotgun (WGS) entry which is preliminary data.</text>
</comment>
<feature type="compositionally biased region" description="Basic and acidic residues" evidence="4">
    <location>
        <begin position="145"/>
        <end position="154"/>
    </location>
</feature>
<feature type="region of interest" description="Disordered" evidence="4">
    <location>
        <begin position="103"/>
        <end position="154"/>
    </location>
</feature>
<comment type="subunit">
    <text evidence="2">Homotetramer.</text>
</comment>
<dbReference type="InterPro" id="IPR012340">
    <property type="entry name" value="NA-bd_OB-fold"/>
</dbReference>
<dbReference type="PROSITE" id="PS50935">
    <property type="entry name" value="SSB"/>
    <property type="match status" value="1"/>
</dbReference>